<organism evidence="3 4">
    <name type="scientific">Trichoderma arundinaceum</name>
    <dbReference type="NCBI Taxonomy" id="490622"/>
    <lineage>
        <taxon>Eukaryota</taxon>
        <taxon>Fungi</taxon>
        <taxon>Dikarya</taxon>
        <taxon>Ascomycota</taxon>
        <taxon>Pezizomycotina</taxon>
        <taxon>Sordariomycetes</taxon>
        <taxon>Hypocreomycetidae</taxon>
        <taxon>Hypocreales</taxon>
        <taxon>Hypocreaceae</taxon>
        <taxon>Trichoderma</taxon>
    </lineage>
</organism>
<dbReference type="OrthoDB" id="5541877at2759"/>
<feature type="transmembrane region" description="Helical" evidence="2">
    <location>
        <begin position="357"/>
        <end position="377"/>
    </location>
</feature>
<evidence type="ECO:0000313" key="4">
    <source>
        <dbReference type="Proteomes" id="UP000266272"/>
    </source>
</evidence>
<evidence type="ECO:0000256" key="1">
    <source>
        <dbReference type="SAM" id="MobiDB-lite"/>
    </source>
</evidence>
<name>A0A395NX51_TRIAR</name>
<dbReference type="PANTHER" id="PTHR40467:SF1">
    <property type="match status" value="1"/>
</dbReference>
<sequence length="627" mass="71261">MPTFFQFTQGSESRVRPTDSSPLLGRYRAVPPRPGIGPRRPSSPLGLLSGHYENGRDSIHVGYGALVVAEIEAGLLDSRGGSSASDDGTAVGTSRWERLWQGYMIDLFVDPRPSAVKRVVDRWWSRYGLLVFLPAALAVAWCAVPFPQYSFPAEGGDGDGDDASGILMRLTRTVATFDSKIPGHGEARVQVNFWFFLFVYYGFYNLSALIWITKVFNLYRLNWWPQSFGFPVTVSLLAILSLALPIPVYFIPCTRFLTVHNTAWVSWTFIVMAMPVAIAFLILMTNERHIGLRHSLSETQRIFTTSWWTGEPDSFPNRERRRRDLTDDLWEQDVLRVLPPSGPSRVTLRRRWLPASFVRFLWFCVALFIGLMAYVLGEAYAEIYLRTLPHNSFETVVYVYGWVVTVHLLDALTGWVLGIKEGERVGSYPLSWVFKLYFMLTYQTYVRALYARLRSPSQFVILQILSSTGLVIISPIMMTRFFHKILTILGLSGLTYGTYQKLQTRNLFIRFLAENTSMATFLGSILVLHFGANKEVYPYFAFDKAEDQTLQYDFNLTFYASMVTWGCELVASLVVRGLIALIFGIDVGLEGKLDLAVWPELLPTSVAVILHVLQNMLFSIIRLQFRT</sequence>
<feature type="transmembrane region" description="Helical" evidence="2">
    <location>
        <begin position="127"/>
        <end position="146"/>
    </location>
</feature>
<feature type="transmembrane region" description="Helical" evidence="2">
    <location>
        <begin position="569"/>
        <end position="589"/>
    </location>
</feature>
<keyword evidence="2" id="KW-0472">Membrane</keyword>
<keyword evidence="2" id="KW-1133">Transmembrane helix</keyword>
<feature type="region of interest" description="Disordered" evidence="1">
    <location>
        <begin position="1"/>
        <end position="42"/>
    </location>
</feature>
<feature type="transmembrane region" description="Helical" evidence="2">
    <location>
        <begin position="228"/>
        <end position="251"/>
    </location>
</feature>
<feature type="transmembrane region" description="Helical" evidence="2">
    <location>
        <begin position="193"/>
        <end position="216"/>
    </location>
</feature>
<keyword evidence="2" id="KW-0812">Transmembrane</keyword>
<feature type="transmembrane region" description="Helical" evidence="2">
    <location>
        <begin position="263"/>
        <end position="284"/>
    </location>
</feature>
<dbReference type="EMBL" id="PXOA01000099">
    <property type="protein sequence ID" value="RFU80680.1"/>
    <property type="molecule type" value="Genomic_DNA"/>
</dbReference>
<dbReference type="InterPro" id="IPR039966">
    <property type="entry name" value="C553.12c"/>
</dbReference>
<gene>
    <name evidence="3" type="ORF">TARUN_1528</name>
</gene>
<accession>A0A395NX51</accession>
<comment type="caution">
    <text evidence="3">The sequence shown here is derived from an EMBL/GenBank/DDBJ whole genome shotgun (WGS) entry which is preliminary data.</text>
</comment>
<feature type="transmembrane region" description="Helical" evidence="2">
    <location>
        <begin position="459"/>
        <end position="476"/>
    </location>
</feature>
<feature type="compositionally biased region" description="Polar residues" evidence="1">
    <location>
        <begin position="1"/>
        <end position="12"/>
    </location>
</feature>
<dbReference type="AlphaFoldDB" id="A0A395NX51"/>
<protein>
    <submittedName>
        <fullName evidence="3">Uncharacterized protein</fullName>
    </submittedName>
</protein>
<proteinExistence type="predicted"/>
<evidence type="ECO:0000256" key="2">
    <source>
        <dbReference type="SAM" id="Phobius"/>
    </source>
</evidence>
<dbReference type="PANTHER" id="PTHR40467">
    <property type="match status" value="1"/>
</dbReference>
<reference evidence="3 4" key="1">
    <citation type="journal article" date="2018" name="PLoS Pathog.">
        <title>Evolution of structural diversity of trichothecenes, a family of toxins produced by plant pathogenic and entomopathogenic fungi.</title>
        <authorList>
            <person name="Proctor R.H."/>
            <person name="McCormick S.P."/>
            <person name="Kim H.S."/>
            <person name="Cardoza R.E."/>
            <person name="Stanley A.M."/>
            <person name="Lindo L."/>
            <person name="Kelly A."/>
            <person name="Brown D.W."/>
            <person name="Lee T."/>
            <person name="Vaughan M.M."/>
            <person name="Alexander N.J."/>
            <person name="Busman M."/>
            <person name="Gutierrez S."/>
        </authorList>
    </citation>
    <scope>NUCLEOTIDE SEQUENCE [LARGE SCALE GENOMIC DNA]</scope>
    <source>
        <strain evidence="3 4">IBT 40837</strain>
    </source>
</reference>
<keyword evidence="4" id="KW-1185">Reference proteome</keyword>
<evidence type="ECO:0000313" key="3">
    <source>
        <dbReference type="EMBL" id="RFU80680.1"/>
    </source>
</evidence>
<dbReference type="Proteomes" id="UP000266272">
    <property type="component" value="Unassembled WGS sequence"/>
</dbReference>
<feature type="transmembrane region" description="Helical" evidence="2">
    <location>
        <begin position="511"/>
        <end position="532"/>
    </location>
</feature>
<feature type="transmembrane region" description="Helical" evidence="2">
    <location>
        <begin position="397"/>
        <end position="417"/>
    </location>
</feature>